<reference evidence="2" key="1">
    <citation type="submission" date="2023-07" db="EMBL/GenBank/DDBJ databases">
        <title>30 novel species of actinomycetes from the DSMZ collection.</title>
        <authorList>
            <person name="Nouioui I."/>
        </authorList>
    </citation>
    <scope>NUCLEOTIDE SEQUENCE [LARGE SCALE GENOMIC DNA]</scope>
    <source>
        <strain evidence="2">DSM 41979</strain>
    </source>
</reference>
<name>A0ABU2R0T8_9ACTN</name>
<accession>A0ABU2R0T8</accession>
<proteinExistence type="predicted"/>
<protein>
    <submittedName>
        <fullName evidence="1">Uncharacterized protein</fullName>
    </submittedName>
</protein>
<keyword evidence="2" id="KW-1185">Reference proteome</keyword>
<organism evidence="1 2">
    <name type="scientific">Streptomyces evansiae</name>
    <dbReference type="NCBI Taxonomy" id="3075535"/>
    <lineage>
        <taxon>Bacteria</taxon>
        <taxon>Bacillati</taxon>
        <taxon>Actinomycetota</taxon>
        <taxon>Actinomycetes</taxon>
        <taxon>Kitasatosporales</taxon>
        <taxon>Streptomycetaceae</taxon>
        <taxon>Streptomyces</taxon>
    </lineage>
</organism>
<comment type="caution">
    <text evidence="1">The sequence shown here is derived from an EMBL/GenBank/DDBJ whole genome shotgun (WGS) entry which is preliminary data.</text>
</comment>
<evidence type="ECO:0000313" key="1">
    <source>
        <dbReference type="EMBL" id="MDT0409923.1"/>
    </source>
</evidence>
<gene>
    <name evidence="1" type="ORF">RM698_12780</name>
</gene>
<sequence length="234" mass="25760">MTSPATHLRTVILHWPDLREALAIPAMVGAFGLGLHGYLAHQGDPATEEYERAHAKHLRSKERDPIQLGERPAPVRIPVLDTMREVEEALIEQADVVASAVQRPPMPLAPPTWPAADRARRDQLARADALDPRRWKWTGHRTAQYAALWLLARVESKPGPFAALTEAQLDEVTRTAHACAERVERALDISSERRALERRCACGGRIDVHGGAGRLPLAHCTGCGRVWTESGQAA</sequence>
<evidence type="ECO:0000313" key="2">
    <source>
        <dbReference type="Proteomes" id="UP001183610"/>
    </source>
</evidence>
<dbReference type="RefSeq" id="WP_010264178.1">
    <property type="nucleotide sequence ID" value="NZ_JAVRET010000024.1"/>
</dbReference>
<dbReference type="Proteomes" id="UP001183610">
    <property type="component" value="Unassembled WGS sequence"/>
</dbReference>
<dbReference type="EMBL" id="JAVRET010000024">
    <property type="protein sequence ID" value="MDT0409923.1"/>
    <property type="molecule type" value="Genomic_DNA"/>
</dbReference>